<organism evidence="2 3">
    <name type="scientific">Curvibacter microcysteis</name>
    <dbReference type="NCBI Taxonomy" id="3026419"/>
    <lineage>
        <taxon>Bacteria</taxon>
        <taxon>Pseudomonadati</taxon>
        <taxon>Pseudomonadota</taxon>
        <taxon>Betaproteobacteria</taxon>
        <taxon>Burkholderiales</taxon>
        <taxon>Comamonadaceae</taxon>
        <taxon>Curvibacter</taxon>
    </lineage>
</organism>
<protein>
    <submittedName>
        <fullName evidence="2">Uncharacterized protein</fullName>
    </submittedName>
</protein>
<proteinExistence type="predicted"/>
<dbReference type="RefSeq" id="WP_273929643.1">
    <property type="nucleotide sequence ID" value="NZ_JAQSIO010000016.1"/>
</dbReference>
<feature type="compositionally biased region" description="Basic and acidic residues" evidence="1">
    <location>
        <begin position="53"/>
        <end position="63"/>
    </location>
</feature>
<dbReference type="EMBL" id="JAQSIO010000016">
    <property type="protein sequence ID" value="MDD0817174.1"/>
    <property type="molecule type" value="Genomic_DNA"/>
</dbReference>
<dbReference type="Proteomes" id="UP001528672">
    <property type="component" value="Unassembled WGS sequence"/>
</dbReference>
<name>A0ABT5MMI6_9BURK</name>
<comment type="caution">
    <text evidence="2">The sequence shown here is derived from an EMBL/GenBank/DDBJ whole genome shotgun (WGS) entry which is preliminary data.</text>
</comment>
<evidence type="ECO:0000256" key="1">
    <source>
        <dbReference type="SAM" id="MobiDB-lite"/>
    </source>
</evidence>
<evidence type="ECO:0000313" key="3">
    <source>
        <dbReference type="Proteomes" id="UP001528672"/>
    </source>
</evidence>
<accession>A0ABT5MMI6</accession>
<gene>
    <name evidence="2" type="ORF">PSQ39_21245</name>
</gene>
<reference evidence="2 3" key="1">
    <citation type="submission" date="2023-02" db="EMBL/GenBank/DDBJ databases">
        <title>Bacterial whole genome sequence for Curvibacter sp. HBC28.</title>
        <authorList>
            <person name="Le V."/>
            <person name="Ko S.-R."/>
            <person name="Ahn C.-Y."/>
            <person name="Oh H.-M."/>
        </authorList>
    </citation>
    <scope>NUCLEOTIDE SEQUENCE [LARGE SCALE GENOMIC DNA]</scope>
    <source>
        <strain evidence="2 3">HBC28</strain>
    </source>
</reference>
<feature type="region of interest" description="Disordered" evidence="1">
    <location>
        <begin position="49"/>
        <end position="69"/>
    </location>
</feature>
<keyword evidence="3" id="KW-1185">Reference proteome</keyword>
<sequence>MADLTTWARPNLEKLATDLLAKNKELRAERDTALAAWRAEVCRAAGAAATTEQHQENGEDHGKRISVIG</sequence>
<evidence type="ECO:0000313" key="2">
    <source>
        <dbReference type="EMBL" id="MDD0817174.1"/>
    </source>
</evidence>